<sequence>MADAEAAEIILRESMSCDSGDSDLSQYLKFAIQLGYVLPAGFLYASFMATILRKRRNRELFHDSFFTLYLLDGAVTLTFLLIDILFMRVTAFIRPVCEFFTPLLKDYSYTLTPYFAFYMYLQFAKLLSMHFMNVNRYTSVNHPIIHKKIWVQHCSKAVALTLLIPLIFVWPVAISKTSFIPYKGQSLILYDHVVPWARTTYGRILVGGFTLVFTVFSSIVTSAKLSKLGNHMKRVEWSMNIATMFVSAGFVLFLALQVSYLVFSSDTMDTHPWIATTIFVAMQVSNDFYMLR</sequence>
<evidence type="ECO:0000256" key="4">
    <source>
        <dbReference type="ARBA" id="ARBA00022989"/>
    </source>
</evidence>
<reference evidence="8" key="1">
    <citation type="submission" date="2010-08" db="EMBL/GenBank/DDBJ databases">
        <authorList>
            <consortium name="Caenorhabditis japonica Sequencing Consortium"/>
            <person name="Wilson R.K."/>
        </authorList>
    </citation>
    <scope>NUCLEOTIDE SEQUENCE [LARGE SCALE GENOMIC DNA]</scope>
    <source>
        <strain evidence="8">DF5081</strain>
    </source>
</reference>
<keyword evidence="8" id="KW-1185">Reference proteome</keyword>
<dbReference type="EnsemblMetazoa" id="CJA11817.1">
    <property type="protein sequence ID" value="CJA11817.1"/>
    <property type="gene ID" value="WBGene00131021"/>
</dbReference>
<feature type="transmembrane region" description="Helical" evidence="6">
    <location>
        <begin position="157"/>
        <end position="180"/>
    </location>
</feature>
<reference evidence="7" key="2">
    <citation type="submission" date="2022-06" db="UniProtKB">
        <authorList>
            <consortium name="EnsemblMetazoa"/>
        </authorList>
    </citation>
    <scope>IDENTIFICATION</scope>
    <source>
        <strain evidence="7">DF5081</strain>
    </source>
</reference>
<dbReference type="PANTHER" id="PTHR31627:SF43">
    <property type="entry name" value="SERPENTINE RECEPTOR CLASS GAMMA-15"/>
    <property type="match status" value="1"/>
</dbReference>
<dbReference type="Gene3D" id="1.20.1070.10">
    <property type="entry name" value="Rhodopsin 7-helix transmembrane proteins"/>
    <property type="match status" value="1"/>
</dbReference>
<dbReference type="InterPro" id="IPR000609">
    <property type="entry name" value="7TM_GPCR_serpentine_rcpt_Srg"/>
</dbReference>
<comment type="subcellular location">
    <subcellularLocation>
        <location evidence="1">Membrane</location>
        <topology evidence="1">Multi-pass membrane protein</topology>
    </subcellularLocation>
</comment>
<dbReference type="AlphaFoldDB" id="A0A8R1DVE2"/>
<evidence type="ECO:0000256" key="1">
    <source>
        <dbReference type="ARBA" id="ARBA00004141"/>
    </source>
</evidence>
<dbReference type="OMA" id="TITETHM"/>
<evidence type="ECO:0000313" key="8">
    <source>
        <dbReference type="Proteomes" id="UP000005237"/>
    </source>
</evidence>
<dbReference type="GO" id="GO:0004888">
    <property type="term" value="F:transmembrane signaling receptor activity"/>
    <property type="evidence" value="ECO:0007669"/>
    <property type="project" value="InterPro"/>
</dbReference>
<dbReference type="GO" id="GO:0007606">
    <property type="term" value="P:sensory perception of chemical stimulus"/>
    <property type="evidence" value="ECO:0007669"/>
    <property type="project" value="UniProtKB-UniRule"/>
</dbReference>
<feature type="transmembrane region" description="Helical" evidence="6">
    <location>
        <begin position="30"/>
        <end position="52"/>
    </location>
</feature>
<keyword evidence="3 6" id="KW-0812">Transmembrane</keyword>
<evidence type="ECO:0000256" key="5">
    <source>
        <dbReference type="ARBA" id="ARBA00023136"/>
    </source>
</evidence>
<keyword evidence="4 6" id="KW-1133">Transmembrane helix</keyword>
<dbReference type="GO" id="GO:0016020">
    <property type="term" value="C:membrane"/>
    <property type="evidence" value="ECO:0007669"/>
    <property type="project" value="UniProtKB-SubCell"/>
</dbReference>
<evidence type="ECO:0000313" key="7">
    <source>
        <dbReference type="EnsemblMetazoa" id="CJA11817.1"/>
    </source>
</evidence>
<comment type="similarity">
    <text evidence="2 6">Belongs to the nematode receptor-like protein srg family.</text>
</comment>
<accession>A0A8R1DVE2</accession>
<protein>
    <recommendedName>
        <fullName evidence="6">Serpentine receptor class gamma</fullName>
    </recommendedName>
</protein>
<dbReference type="PANTHER" id="PTHR31627">
    <property type="entry name" value="SERPENTINE RECEPTOR CLASS GAMMA-RELATED"/>
    <property type="match status" value="1"/>
</dbReference>
<evidence type="ECO:0000256" key="6">
    <source>
        <dbReference type="RuleBase" id="RU280813"/>
    </source>
</evidence>
<evidence type="ECO:0000256" key="2">
    <source>
        <dbReference type="ARBA" id="ARBA00005692"/>
    </source>
</evidence>
<evidence type="ECO:0000256" key="3">
    <source>
        <dbReference type="ARBA" id="ARBA00022692"/>
    </source>
</evidence>
<organism evidence="7 8">
    <name type="scientific">Caenorhabditis japonica</name>
    <dbReference type="NCBI Taxonomy" id="281687"/>
    <lineage>
        <taxon>Eukaryota</taxon>
        <taxon>Metazoa</taxon>
        <taxon>Ecdysozoa</taxon>
        <taxon>Nematoda</taxon>
        <taxon>Chromadorea</taxon>
        <taxon>Rhabditida</taxon>
        <taxon>Rhabditina</taxon>
        <taxon>Rhabditomorpha</taxon>
        <taxon>Rhabditoidea</taxon>
        <taxon>Rhabditidae</taxon>
        <taxon>Peloderinae</taxon>
        <taxon>Caenorhabditis</taxon>
    </lineage>
</organism>
<dbReference type="Proteomes" id="UP000005237">
    <property type="component" value="Unassembled WGS sequence"/>
</dbReference>
<dbReference type="InterPro" id="IPR051119">
    <property type="entry name" value="Nematode_SR-like"/>
</dbReference>
<feature type="transmembrane region" description="Helical" evidence="6">
    <location>
        <begin position="200"/>
        <end position="220"/>
    </location>
</feature>
<name>A0A8R1DVE2_CAEJA</name>
<feature type="transmembrane region" description="Helical" evidence="6">
    <location>
        <begin position="64"/>
        <end position="87"/>
    </location>
</feature>
<feature type="transmembrane region" description="Helical" evidence="6">
    <location>
        <begin position="107"/>
        <end position="127"/>
    </location>
</feature>
<dbReference type="PRINTS" id="PR00698">
    <property type="entry name" value="TMPROTEINSRG"/>
</dbReference>
<feature type="transmembrane region" description="Helical" evidence="6">
    <location>
        <begin position="241"/>
        <end position="261"/>
    </location>
</feature>
<comment type="caution">
    <text evidence="6">Lacks conserved residue(s) required for the propagation of feature annotation.</text>
</comment>
<dbReference type="Pfam" id="PF02118">
    <property type="entry name" value="Srg"/>
    <property type="match status" value="1"/>
</dbReference>
<keyword evidence="5 6" id="KW-0472">Membrane</keyword>
<proteinExistence type="inferred from homology"/>